<evidence type="ECO:0000256" key="3">
    <source>
        <dbReference type="ARBA" id="ARBA00022525"/>
    </source>
</evidence>
<evidence type="ECO:0000256" key="10">
    <source>
        <dbReference type="SAM" id="SignalP"/>
    </source>
</evidence>
<dbReference type="Gene3D" id="3.40.50.200">
    <property type="entry name" value="Peptidase S8/S53 domain"/>
    <property type="match status" value="1"/>
</dbReference>
<evidence type="ECO:0000256" key="8">
    <source>
        <dbReference type="RuleBase" id="RU003355"/>
    </source>
</evidence>
<feature type="region of interest" description="Disordered" evidence="9">
    <location>
        <begin position="399"/>
        <end position="434"/>
    </location>
</feature>
<dbReference type="HOGENOM" id="CLU_011263_15_6_9"/>
<dbReference type="PANTHER" id="PTHR43806">
    <property type="entry name" value="PEPTIDASE S8"/>
    <property type="match status" value="1"/>
</dbReference>
<evidence type="ECO:0000259" key="12">
    <source>
        <dbReference type="Pfam" id="PF22148"/>
    </source>
</evidence>
<dbReference type="PROSITE" id="PS00138">
    <property type="entry name" value="SUBTILASE_SER"/>
    <property type="match status" value="1"/>
</dbReference>
<evidence type="ECO:0000256" key="2">
    <source>
        <dbReference type="ARBA" id="ARBA00011073"/>
    </source>
</evidence>
<feature type="active site" description="Charge relay system" evidence="7">
    <location>
        <position position="160"/>
    </location>
</feature>
<dbReference type="InterPro" id="IPR015500">
    <property type="entry name" value="Peptidase_S8_subtilisin-rel"/>
</dbReference>
<dbReference type="PROSITE" id="PS00137">
    <property type="entry name" value="SUBTILASE_HIS"/>
    <property type="match status" value="1"/>
</dbReference>
<dbReference type="NCBIfam" id="NF038128">
    <property type="entry name" value="choice_anch_J"/>
    <property type="match status" value="1"/>
</dbReference>
<dbReference type="InterPro" id="IPR023828">
    <property type="entry name" value="Peptidase_S8_Ser-AS"/>
</dbReference>
<dbReference type="CDD" id="cd07484">
    <property type="entry name" value="Peptidases_S8_Thermitase_like"/>
    <property type="match status" value="1"/>
</dbReference>
<evidence type="ECO:0000256" key="6">
    <source>
        <dbReference type="ARBA" id="ARBA00022825"/>
    </source>
</evidence>
<feature type="signal peptide" evidence="10">
    <location>
        <begin position="1"/>
        <end position="21"/>
    </location>
</feature>
<dbReference type="GO" id="GO:0004252">
    <property type="term" value="F:serine-type endopeptidase activity"/>
    <property type="evidence" value="ECO:0007669"/>
    <property type="project" value="UniProtKB-UniRule"/>
</dbReference>
<dbReference type="Gene3D" id="3.30.70.80">
    <property type="entry name" value="Peptidase S8 propeptide/proteinase inhibitor I9"/>
    <property type="match status" value="1"/>
</dbReference>
<evidence type="ECO:0000313" key="14">
    <source>
        <dbReference type="Proteomes" id="UP000000417"/>
    </source>
</evidence>
<dbReference type="GO" id="GO:0006508">
    <property type="term" value="P:proteolysis"/>
    <property type="evidence" value="ECO:0007669"/>
    <property type="project" value="UniProtKB-KW"/>
</dbReference>
<evidence type="ECO:0000256" key="1">
    <source>
        <dbReference type="ARBA" id="ARBA00004613"/>
    </source>
</evidence>
<feature type="domain" description="Peptidase S8/S53" evidence="11">
    <location>
        <begin position="152"/>
        <end position="380"/>
    </location>
</feature>
<dbReference type="eggNOG" id="COG1404">
    <property type="taxonomic scope" value="Bacteria"/>
</dbReference>
<dbReference type="InterPro" id="IPR013320">
    <property type="entry name" value="ConA-like_dom_sf"/>
</dbReference>
<dbReference type="PANTHER" id="PTHR43806:SF11">
    <property type="entry name" value="CEREVISIN-RELATED"/>
    <property type="match status" value="1"/>
</dbReference>
<dbReference type="InterPro" id="IPR000209">
    <property type="entry name" value="Peptidase_S8/S53_dom"/>
</dbReference>
<keyword evidence="4 7" id="KW-0645">Protease</keyword>
<dbReference type="SUPFAM" id="SSF52743">
    <property type="entry name" value="Subtilisin-like"/>
    <property type="match status" value="1"/>
</dbReference>
<dbReference type="Pfam" id="PF00082">
    <property type="entry name" value="Peptidase_S8"/>
    <property type="match status" value="1"/>
</dbReference>
<dbReference type="InterPro" id="IPR022398">
    <property type="entry name" value="Peptidase_S8_His-AS"/>
</dbReference>
<dbReference type="InterPro" id="IPR036852">
    <property type="entry name" value="Peptidase_S8/S53_dom_sf"/>
</dbReference>
<feature type="active site" description="Charge relay system" evidence="7">
    <location>
        <position position="193"/>
    </location>
</feature>
<evidence type="ECO:0000256" key="4">
    <source>
        <dbReference type="ARBA" id="ARBA00022670"/>
    </source>
</evidence>
<reference evidence="13 14" key="1">
    <citation type="journal article" date="2004" name="Nucleic Acids Res.">
        <title>Genome sequence of Symbiobacterium thermophilum, an uncultivable bacterium that depends on microbial commensalism.</title>
        <authorList>
            <person name="Ueda K."/>
            <person name="Yamashita A."/>
            <person name="Ishikawa J."/>
            <person name="Shimada M."/>
            <person name="Watsuji T."/>
            <person name="Morimura K."/>
            <person name="Ikeda H."/>
            <person name="Hattori M."/>
            <person name="Beppu T."/>
        </authorList>
    </citation>
    <scope>NUCLEOTIDE SEQUENCE [LARGE SCALE GENOMIC DNA]</scope>
    <source>
        <strain evidence="14">T / IAM 14863</strain>
    </source>
</reference>
<dbReference type="AlphaFoldDB" id="Q67S71"/>
<dbReference type="Gene3D" id="2.60.120.260">
    <property type="entry name" value="Galactose-binding domain-like"/>
    <property type="match status" value="1"/>
</dbReference>
<dbReference type="STRING" id="292459.STH487"/>
<accession>Q67S71</accession>
<dbReference type="InterPro" id="IPR023827">
    <property type="entry name" value="Peptidase_S8_Asp-AS"/>
</dbReference>
<dbReference type="SUPFAM" id="SSF54897">
    <property type="entry name" value="Protease propeptides/inhibitors"/>
    <property type="match status" value="1"/>
</dbReference>
<dbReference type="InterPro" id="IPR050131">
    <property type="entry name" value="Peptidase_S8_subtilisin-like"/>
</dbReference>
<keyword evidence="5 7" id="KW-0378">Hydrolase</keyword>
<dbReference type="InterPro" id="IPR054399">
    <property type="entry name" value="Fervidolysin-like_N_prodom"/>
</dbReference>
<keyword evidence="3" id="KW-0964">Secreted</keyword>
<sequence length="565" mass="60037">MIWLVALCTVLAASVPNLALAEQRAVSPKDHVRVDLEAPAVPGQFVVKFKPGVAAAQRAAIASQMGARMVDRVAALDVEVLEFPALSAKGDLKASEAVLKALKMNPNVEYVEPNYIYHTASGWVPNDPGISQQWAWDVIDAYEAWAVTRGDRGTVIAVVDTGVQRNHPDLNDKIVPGYDFVDGDNAPDDGNGHGTHVAGTAAAETDNATGGAGMCPECSIMPVRVLNNSGTGSLANVANGIIWAADHGADVINLSLGGAMGSTTLQNAVNYAWNRGVFLACAAGNEGTSMPSYPAYYARCFAVAATTQSDTRASFSNYGNWVEVGAPGVSIYSTWIGSGYNTISGTSMATPHVAGLAGLLASQGLDNQEIWDRIVATADDIPGTGTYWAAGRINAYKAVTNQTGPGPGPGPNPGDPGQNKVQNGGFENGTAPWVQTSSGGYQLISTYRPRTGSYSAWLGGYNYGTDAISQTVTIPQNGKLTFWWYMTSDEGSSTAYDYLRVRLYNQNGSLLTTLVTRSNRDARNQWVQETVNLSSYAGQTVRLEFSVTTDWLLPTSFFIDDVELK</sequence>
<dbReference type="SUPFAM" id="SSF49899">
    <property type="entry name" value="Concanavalin A-like lectins/glucanases"/>
    <property type="match status" value="1"/>
</dbReference>
<name>Q67S71_SYMTH</name>
<evidence type="ECO:0000256" key="7">
    <source>
        <dbReference type="PROSITE-ProRule" id="PRU01240"/>
    </source>
</evidence>
<dbReference type="Proteomes" id="UP000000417">
    <property type="component" value="Chromosome"/>
</dbReference>
<feature type="chain" id="PRO_5004269520" evidence="10">
    <location>
        <begin position="22"/>
        <end position="565"/>
    </location>
</feature>
<gene>
    <name evidence="13" type="ordered locus">STH487</name>
</gene>
<dbReference type="Pfam" id="PF22148">
    <property type="entry name" value="Fervidolysin_NPro-like"/>
    <property type="match status" value="1"/>
</dbReference>
<keyword evidence="10" id="KW-0732">Signal</keyword>
<dbReference type="PROSITE" id="PS51892">
    <property type="entry name" value="SUBTILASE"/>
    <property type="match status" value="1"/>
</dbReference>
<dbReference type="EMBL" id="AP006840">
    <property type="protein sequence ID" value="BAD39472.1"/>
    <property type="molecule type" value="Genomic_DNA"/>
</dbReference>
<comment type="subcellular location">
    <subcellularLocation>
        <location evidence="1">Secreted</location>
    </subcellularLocation>
</comment>
<proteinExistence type="inferred from homology"/>
<evidence type="ECO:0000259" key="11">
    <source>
        <dbReference type="Pfam" id="PF00082"/>
    </source>
</evidence>
<protein>
    <submittedName>
        <fullName evidence="13">Alkaline proteinase</fullName>
    </submittedName>
</protein>
<comment type="similarity">
    <text evidence="2 7 8">Belongs to the peptidase S8 family.</text>
</comment>
<keyword evidence="6 7" id="KW-0720">Serine protease</keyword>
<organism evidence="13 14">
    <name type="scientific">Symbiobacterium thermophilum (strain DSM 24528 / JCM 14929 / IAM 14863 / T)</name>
    <dbReference type="NCBI Taxonomy" id="292459"/>
    <lineage>
        <taxon>Bacteria</taxon>
        <taxon>Bacillati</taxon>
        <taxon>Bacillota</taxon>
        <taxon>Clostridia</taxon>
        <taxon>Eubacteriales</taxon>
        <taxon>Symbiobacteriaceae</taxon>
        <taxon>Symbiobacterium</taxon>
    </lineage>
</organism>
<dbReference type="KEGG" id="sth:STH487"/>
<keyword evidence="14" id="KW-1185">Reference proteome</keyword>
<feature type="active site" description="Charge relay system" evidence="7">
    <location>
        <position position="347"/>
    </location>
</feature>
<evidence type="ECO:0000256" key="5">
    <source>
        <dbReference type="ARBA" id="ARBA00022801"/>
    </source>
</evidence>
<dbReference type="InterPro" id="IPR037045">
    <property type="entry name" value="S8pro/Inhibitor_I9_sf"/>
</dbReference>
<dbReference type="GO" id="GO:0005576">
    <property type="term" value="C:extracellular region"/>
    <property type="evidence" value="ECO:0007669"/>
    <property type="project" value="UniProtKB-SubCell"/>
</dbReference>
<evidence type="ECO:0000313" key="13">
    <source>
        <dbReference type="EMBL" id="BAD39472.1"/>
    </source>
</evidence>
<dbReference type="InterPro" id="IPR034084">
    <property type="entry name" value="Thermitase-like_dom"/>
</dbReference>
<evidence type="ECO:0000256" key="9">
    <source>
        <dbReference type="SAM" id="MobiDB-lite"/>
    </source>
</evidence>
<dbReference type="PROSITE" id="PS00136">
    <property type="entry name" value="SUBTILASE_ASP"/>
    <property type="match status" value="1"/>
</dbReference>
<dbReference type="PRINTS" id="PR00723">
    <property type="entry name" value="SUBTILISIN"/>
</dbReference>
<feature type="domain" description="Fervidolysin-like N-terminal prodomain" evidence="12">
    <location>
        <begin position="37"/>
        <end position="114"/>
    </location>
</feature>